<proteinExistence type="predicted"/>
<gene>
    <name evidence="3" type="ORF">P3W24_09065</name>
</gene>
<evidence type="ECO:0000313" key="4">
    <source>
        <dbReference type="Proteomes" id="UP001528850"/>
    </source>
</evidence>
<feature type="chain" id="PRO_5047295245" evidence="1">
    <location>
        <begin position="32"/>
        <end position="381"/>
    </location>
</feature>
<dbReference type="EMBL" id="JARJJS010000002">
    <property type="protein sequence ID" value="MDF4025112.1"/>
    <property type="molecule type" value="Genomic_DNA"/>
</dbReference>
<protein>
    <submittedName>
        <fullName evidence="3">Alpha/beta fold hydrolase</fullName>
    </submittedName>
</protein>
<dbReference type="InterPro" id="IPR053145">
    <property type="entry name" value="AB_hydrolase_Est10"/>
</dbReference>
<evidence type="ECO:0000313" key="3">
    <source>
        <dbReference type="EMBL" id="MDF4025112.1"/>
    </source>
</evidence>
<reference evidence="3 4" key="1">
    <citation type="journal article" date="2024" name="Curr. Microbiol.">
        <title>Luteibacter sahnii sp. nov., A Novel Yellow-Colored Xanthomonadin Pigment Producing Probiotic Bacterium from Healthy Rice Seed Microbiome.</title>
        <authorList>
            <person name="Jaiswal G."/>
            <person name="Rana R."/>
            <person name="Nayak P.K."/>
            <person name="Chouhan R."/>
            <person name="Gandhi S.G."/>
            <person name="Patel H.K."/>
            <person name="Patil P.B."/>
        </authorList>
    </citation>
    <scope>NUCLEOTIDE SEQUENCE [LARGE SCALE GENOMIC DNA]</scope>
    <source>
        <strain evidence="3 4">PPL201</strain>
    </source>
</reference>
<feature type="domain" description="AB hydrolase-1" evidence="2">
    <location>
        <begin position="78"/>
        <end position="342"/>
    </location>
</feature>
<keyword evidence="1" id="KW-0732">Signal</keyword>
<organism evidence="3 4">
    <name type="scientific">Luteibacter sahnii</name>
    <dbReference type="NCBI Taxonomy" id="3021977"/>
    <lineage>
        <taxon>Bacteria</taxon>
        <taxon>Pseudomonadati</taxon>
        <taxon>Pseudomonadota</taxon>
        <taxon>Gammaproteobacteria</taxon>
        <taxon>Lysobacterales</taxon>
        <taxon>Rhodanobacteraceae</taxon>
        <taxon>Luteibacter</taxon>
    </lineage>
</organism>
<name>A0ABT6BAM6_9GAMM</name>
<dbReference type="PANTHER" id="PTHR43265:SF1">
    <property type="entry name" value="ESTERASE ESTD"/>
    <property type="match status" value="1"/>
</dbReference>
<dbReference type="InterPro" id="IPR029058">
    <property type="entry name" value="AB_hydrolase_fold"/>
</dbReference>
<comment type="caution">
    <text evidence="3">The sequence shown here is derived from an EMBL/GenBank/DDBJ whole genome shotgun (WGS) entry which is preliminary data.</text>
</comment>
<keyword evidence="3" id="KW-0378">Hydrolase</keyword>
<accession>A0ABT6BAM6</accession>
<evidence type="ECO:0000259" key="2">
    <source>
        <dbReference type="Pfam" id="PF12697"/>
    </source>
</evidence>
<dbReference type="Gene3D" id="3.40.50.1820">
    <property type="entry name" value="alpha/beta hydrolase"/>
    <property type="match status" value="1"/>
</dbReference>
<evidence type="ECO:0000256" key="1">
    <source>
        <dbReference type="SAM" id="SignalP"/>
    </source>
</evidence>
<dbReference type="PANTHER" id="PTHR43265">
    <property type="entry name" value="ESTERASE ESTD"/>
    <property type="match status" value="1"/>
</dbReference>
<dbReference type="Pfam" id="PF12697">
    <property type="entry name" value="Abhydrolase_6"/>
    <property type="match status" value="1"/>
</dbReference>
<dbReference type="InterPro" id="IPR000073">
    <property type="entry name" value="AB_hydrolase_1"/>
</dbReference>
<dbReference type="SUPFAM" id="SSF53474">
    <property type="entry name" value="alpha/beta-Hydrolases"/>
    <property type="match status" value="1"/>
</dbReference>
<sequence length="381" mass="40459">MKYFASLSRTTCCMVAALLFTLIPFMAHAFAADPARPQIPRAPFPYERREVAFEGGAAGVTLAGTLTVPSGATSMPAVVLVHGSGKTDRDESAFGHKPFWVLADALSRAGYAVLRYDKRGVGQSTGDGRAATTLNFESDARAAVDYLKRVPGIDPKRIAIIGHSEGGTIAALMSGSASPPAAAISLGGMIAPFAEQIILQEINTGRDDGADSHYETLVRRYYGQVEQAARTVDDAERMVQMKAISQAWVADFPASDRNAPAAEDSLLAHPGFLASRWFRTFLNLDVAAAISRGHGPLLVVNGSTDHQVAAGPNLNAARQALGRETATRHTLLLHGLNHLLQESASGSSNEYASIEQTMSPRAINAVIAFLNSTIGATKNRM</sequence>
<keyword evidence="4" id="KW-1185">Reference proteome</keyword>
<dbReference type="Proteomes" id="UP001528850">
    <property type="component" value="Unassembled WGS sequence"/>
</dbReference>
<feature type="signal peptide" evidence="1">
    <location>
        <begin position="1"/>
        <end position="31"/>
    </location>
</feature>
<dbReference type="GO" id="GO:0016787">
    <property type="term" value="F:hydrolase activity"/>
    <property type="evidence" value="ECO:0007669"/>
    <property type="project" value="UniProtKB-KW"/>
</dbReference>